<dbReference type="PANTHER" id="PTHR30404:SF0">
    <property type="entry name" value="N-ACETYLMURAMOYL-L-ALANINE AMIDASE AMIC"/>
    <property type="match status" value="1"/>
</dbReference>
<dbReference type="GO" id="GO:0030288">
    <property type="term" value="C:outer membrane-bounded periplasmic space"/>
    <property type="evidence" value="ECO:0007669"/>
    <property type="project" value="TreeGrafter"/>
</dbReference>
<keyword evidence="6" id="KW-1185">Reference proteome</keyword>
<feature type="domain" description="MurNAc-LAA" evidence="4">
    <location>
        <begin position="241"/>
        <end position="396"/>
    </location>
</feature>
<dbReference type="InterPro" id="IPR002508">
    <property type="entry name" value="MurNAc-LAA_cat"/>
</dbReference>
<dbReference type="SUPFAM" id="SSF53187">
    <property type="entry name" value="Zn-dependent exopeptidases"/>
    <property type="match status" value="1"/>
</dbReference>
<evidence type="ECO:0000259" key="4">
    <source>
        <dbReference type="SMART" id="SM00646"/>
    </source>
</evidence>
<dbReference type="EMBL" id="AQQR01000003">
    <property type="protein sequence ID" value="OWU74881.1"/>
    <property type="molecule type" value="Genomic_DNA"/>
</dbReference>
<dbReference type="EC" id="3.5.1.28" evidence="2"/>
<dbReference type="GO" id="GO:0009253">
    <property type="term" value="P:peptidoglycan catabolic process"/>
    <property type="evidence" value="ECO:0007669"/>
    <property type="project" value="InterPro"/>
</dbReference>
<dbReference type="InterPro" id="IPR050695">
    <property type="entry name" value="N-acetylmuramoyl_amidase_3"/>
</dbReference>
<comment type="caution">
    <text evidence="5">The sequence shown here is derived from an EMBL/GenBank/DDBJ whole genome shotgun (WGS) entry which is preliminary data.</text>
</comment>
<dbReference type="Gene3D" id="3.40.630.40">
    <property type="entry name" value="Zn-dependent exopeptidases"/>
    <property type="match status" value="1"/>
</dbReference>
<dbReference type="Pfam" id="PF01520">
    <property type="entry name" value="Amidase_3"/>
    <property type="match status" value="1"/>
</dbReference>
<sequence>MSRILAALAALWIFGGVWSGAGAMAQDFSALARVDAGASRIADLPKGRMEIALSLSQGVPWRIFTLTEPDRVVLDFREIDWDGLDLDALVRSERVLAARAGTYRPGLTRLVLALDGPMEVRTAGLSVDEGSGRAMLDVRLLPTTPELFAATAGAPHDPLWDLPAPAPVAPPRERGPDAPMLVVLDPGHGGIDPGAEQDGMVEKDLMLTFAREIRETLLRAGGFEVILTREDDVFVSLERRVAIAHAAQADVFISLHADSLAEGHAHGATVYVLSDESSDKASELLAQRHERDEILSGVDLSQADDEVTDILLDLARQETRPRTRALARQLVTEMTQKGGPMNRRPLRLAGFSVLKAADIPSVLVEIGFLSSPRDLDNLRNPRWRASMAEAIRAGLQAWAVADAAQKNLVRQ</sequence>
<accession>A0A225NQ38</accession>
<evidence type="ECO:0000256" key="3">
    <source>
        <dbReference type="ARBA" id="ARBA00022801"/>
    </source>
</evidence>
<reference evidence="5 6" key="1">
    <citation type="submission" date="2013-04" db="EMBL/GenBank/DDBJ databases">
        <title>Oceanicola sp. 22II1-22F33 Genome Sequencing.</title>
        <authorList>
            <person name="Lai Q."/>
            <person name="Li G."/>
            <person name="Shao Z."/>
        </authorList>
    </citation>
    <scope>NUCLEOTIDE SEQUENCE [LARGE SCALE GENOMIC DNA]</scope>
    <source>
        <strain evidence="5 6">22II1-22F33</strain>
    </source>
</reference>
<dbReference type="Proteomes" id="UP000215377">
    <property type="component" value="Unassembled WGS sequence"/>
</dbReference>
<evidence type="ECO:0000256" key="1">
    <source>
        <dbReference type="ARBA" id="ARBA00001561"/>
    </source>
</evidence>
<protein>
    <recommendedName>
        <fullName evidence="2">N-acetylmuramoyl-L-alanine amidase</fullName>
        <ecNumber evidence="2">3.5.1.28</ecNumber>
    </recommendedName>
</protein>
<dbReference type="RefSeq" id="WP_088649693.1">
    <property type="nucleotide sequence ID" value="NZ_AQQR01000003.1"/>
</dbReference>
<dbReference type="SMART" id="SM00646">
    <property type="entry name" value="Ami_3"/>
    <property type="match status" value="1"/>
</dbReference>
<dbReference type="InterPro" id="IPR021731">
    <property type="entry name" value="AMIN_dom"/>
</dbReference>
<comment type="catalytic activity">
    <reaction evidence="1">
        <text>Hydrolyzes the link between N-acetylmuramoyl residues and L-amino acid residues in certain cell-wall glycopeptides.</text>
        <dbReference type="EC" id="3.5.1.28"/>
    </reaction>
</comment>
<keyword evidence="3" id="KW-0378">Hydrolase</keyword>
<evidence type="ECO:0000313" key="6">
    <source>
        <dbReference type="Proteomes" id="UP000215377"/>
    </source>
</evidence>
<organism evidence="5 6">
    <name type="scientific">Marinibacterium profundimaris</name>
    <dbReference type="NCBI Taxonomy" id="1679460"/>
    <lineage>
        <taxon>Bacteria</taxon>
        <taxon>Pseudomonadati</taxon>
        <taxon>Pseudomonadota</taxon>
        <taxon>Alphaproteobacteria</taxon>
        <taxon>Rhodobacterales</taxon>
        <taxon>Paracoccaceae</taxon>
        <taxon>Marinibacterium</taxon>
    </lineage>
</organism>
<evidence type="ECO:0000313" key="5">
    <source>
        <dbReference type="EMBL" id="OWU74881.1"/>
    </source>
</evidence>
<dbReference type="Pfam" id="PF11741">
    <property type="entry name" value="AMIN"/>
    <property type="match status" value="1"/>
</dbReference>
<dbReference type="CDD" id="cd02696">
    <property type="entry name" value="MurNAc-LAA"/>
    <property type="match status" value="1"/>
</dbReference>
<gene>
    <name evidence="5" type="ORF">ATO3_09930</name>
</gene>
<dbReference type="OrthoDB" id="9806267at2"/>
<proteinExistence type="predicted"/>
<dbReference type="GO" id="GO:0008745">
    <property type="term" value="F:N-acetylmuramoyl-L-alanine amidase activity"/>
    <property type="evidence" value="ECO:0007669"/>
    <property type="project" value="UniProtKB-EC"/>
</dbReference>
<dbReference type="PANTHER" id="PTHR30404">
    <property type="entry name" value="N-ACETYLMURAMOYL-L-ALANINE AMIDASE"/>
    <property type="match status" value="1"/>
</dbReference>
<dbReference type="Gene3D" id="2.60.40.3500">
    <property type="match status" value="1"/>
</dbReference>
<dbReference type="AlphaFoldDB" id="A0A225NQ38"/>
<name>A0A225NQ38_9RHOB</name>
<evidence type="ECO:0000256" key="2">
    <source>
        <dbReference type="ARBA" id="ARBA00011901"/>
    </source>
</evidence>